<dbReference type="PANTHER" id="PTHR11461:SF363">
    <property type="entry name" value="SERINE (OR CYSTEINE) PROTEINASE INHIBITOR, CLADE A (ALPHA-1 ANTIPROTEINASE, ANTITRYPSIN), MEMBER 1, LIKE PRECURSOR-RELATED"/>
    <property type="match status" value="1"/>
</dbReference>
<dbReference type="GO" id="GO:0004867">
    <property type="term" value="F:serine-type endopeptidase inhibitor activity"/>
    <property type="evidence" value="ECO:0007669"/>
    <property type="project" value="InterPro"/>
</dbReference>
<reference evidence="7" key="2">
    <citation type="submission" date="2025-08" db="UniProtKB">
        <authorList>
            <consortium name="Ensembl"/>
        </authorList>
    </citation>
    <scope>IDENTIFICATION</scope>
</reference>
<protein>
    <submittedName>
        <fullName evidence="7">Serpin peptidase inhibitor, clade A (alpha-1 antiproteinase, antitrypsin), member 1</fullName>
    </submittedName>
</protein>
<dbReference type="AlphaFoldDB" id="A0A671VHN9"/>
<dbReference type="InterPro" id="IPR036186">
    <property type="entry name" value="Serpin_sf"/>
</dbReference>
<reference evidence="7" key="1">
    <citation type="submission" date="2021-04" db="EMBL/GenBank/DDBJ databases">
        <authorList>
            <consortium name="Wellcome Sanger Institute Data Sharing"/>
        </authorList>
    </citation>
    <scope>NUCLEOTIDE SEQUENCE [LARGE SCALE GENOMIC DNA]</scope>
</reference>
<dbReference type="Gene3D" id="2.30.39.10">
    <property type="entry name" value="Alpha-1-antitrypsin, domain 1"/>
    <property type="match status" value="1"/>
</dbReference>
<evidence type="ECO:0000256" key="4">
    <source>
        <dbReference type="RuleBase" id="RU000411"/>
    </source>
</evidence>
<evidence type="ECO:0000313" key="7">
    <source>
        <dbReference type="Ensembl" id="ENSSAUP00010025704.1"/>
    </source>
</evidence>
<dbReference type="InParanoid" id="A0A671VHN9"/>
<dbReference type="SUPFAM" id="SSF56574">
    <property type="entry name" value="Serpins"/>
    <property type="match status" value="1"/>
</dbReference>
<dbReference type="OMA" id="MEIMPMS"/>
<comment type="similarity">
    <text evidence="1 4">Belongs to the serpin family.</text>
</comment>
<dbReference type="FunFam" id="3.30.497.10:FF:000001">
    <property type="entry name" value="Serine protease inhibitor"/>
    <property type="match status" value="1"/>
</dbReference>
<evidence type="ECO:0000256" key="5">
    <source>
        <dbReference type="SAM" id="MobiDB-lite"/>
    </source>
</evidence>
<dbReference type="PROSITE" id="PS00284">
    <property type="entry name" value="SERPIN"/>
    <property type="match status" value="1"/>
</dbReference>
<dbReference type="InterPro" id="IPR023796">
    <property type="entry name" value="Serpin_dom"/>
</dbReference>
<organism evidence="7 8">
    <name type="scientific">Sparus aurata</name>
    <name type="common">Gilthead sea bream</name>
    <dbReference type="NCBI Taxonomy" id="8175"/>
    <lineage>
        <taxon>Eukaryota</taxon>
        <taxon>Metazoa</taxon>
        <taxon>Chordata</taxon>
        <taxon>Craniata</taxon>
        <taxon>Vertebrata</taxon>
        <taxon>Euteleostomi</taxon>
        <taxon>Actinopterygii</taxon>
        <taxon>Neopterygii</taxon>
        <taxon>Teleostei</taxon>
        <taxon>Neoteleostei</taxon>
        <taxon>Acanthomorphata</taxon>
        <taxon>Eupercaria</taxon>
        <taxon>Spariformes</taxon>
        <taxon>Sparidae</taxon>
        <taxon>Sparus</taxon>
    </lineage>
</organism>
<dbReference type="PANTHER" id="PTHR11461">
    <property type="entry name" value="SERINE PROTEASE INHIBITOR, SERPIN"/>
    <property type="match status" value="1"/>
</dbReference>
<dbReference type="InterPro" id="IPR023795">
    <property type="entry name" value="Serpin_CS"/>
</dbReference>
<dbReference type="InterPro" id="IPR000215">
    <property type="entry name" value="Serpin_fam"/>
</dbReference>
<evidence type="ECO:0000256" key="3">
    <source>
        <dbReference type="ARBA" id="ARBA00023180"/>
    </source>
</evidence>
<evidence type="ECO:0000313" key="8">
    <source>
        <dbReference type="Proteomes" id="UP000472265"/>
    </source>
</evidence>
<keyword evidence="8" id="KW-1185">Reference proteome</keyword>
<sequence length="440" mass="48620">MRKLLCTLSAAKRTLEAVKMRSIFASCALAALLLAAAWADHHIGHDGHDHGHDHGHGHDHDHSHEGEMSCHMLSPPNADFAFALYKSLSAKAAAGKNIFYSPLGISTALSMLSAGASGETHRQLFSSLGYSAQTQAKVNEAYQHLFHMLGHSQQEQKLDVGNAAAVRTGFTPLATFLKDVKDYYSGEILNVDFTKPTEAAAEINRLIASKTQDKIQDMVKDLDPEMAMVLINYVYFRGQWEKPFDGNQTHKAEFTVDETTKVQVDMMKRTGRYDFYRDGENHTSVIRLPYKGNTSMVIILPEEGKMAEVESSINKEQIMHWHDSLSRNSVDLFLPKFSISAEAALDSTLKEMGITDAFGDTADFSGMSSEVKLKVSKVSHQAVLSVDETGTEAAAVTTMEIMPMSMPEIMRLDRPFLVVICEHSTKSILFMGKINNPAAM</sequence>
<dbReference type="FunFam" id="2.30.39.10:FF:000003">
    <property type="entry name" value="alpha-1-antitrypsin isoform X1"/>
    <property type="match status" value="1"/>
</dbReference>
<evidence type="ECO:0000256" key="1">
    <source>
        <dbReference type="ARBA" id="ARBA00009500"/>
    </source>
</evidence>
<name>A0A671VHN9_SPAAU</name>
<dbReference type="Ensembl" id="ENSSAUT00010027161.1">
    <property type="protein sequence ID" value="ENSSAUP00010025704.1"/>
    <property type="gene ID" value="ENSSAUG00010011214.1"/>
</dbReference>
<gene>
    <name evidence="7" type="primary">SERPINA4</name>
    <name evidence="7" type="synonym">LOC115574674</name>
</gene>
<dbReference type="GeneTree" id="ENSGT00940000160877"/>
<dbReference type="OrthoDB" id="671595at2759"/>
<keyword evidence="3" id="KW-0325">Glycoprotein</keyword>
<dbReference type="FunFam" id="2.10.310.10:FF:000001">
    <property type="entry name" value="Serpin family A member 1"/>
    <property type="match status" value="1"/>
</dbReference>
<proteinExistence type="inferred from homology"/>
<dbReference type="GO" id="GO:0005615">
    <property type="term" value="C:extracellular space"/>
    <property type="evidence" value="ECO:0007669"/>
    <property type="project" value="InterPro"/>
</dbReference>
<feature type="domain" description="Serpin" evidence="6">
    <location>
        <begin position="82"/>
        <end position="437"/>
    </location>
</feature>
<dbReference type="Pfam" id="PF00079">
    <property type="entry name" value="Serpin"/>
    <property type="match status" value="1"/>
</dbReference>
<dbReference type="SMART" id="SM00093">
    <property type="entry name" value="SERPIN"/>
    <property type="match status" value="1"/>
</dbReference>
<feature type="region of interest" description="Disordered" evidence="5">
    <location>
        <begin position="48"/>
        <end position="70"/>
    </location>
</feature>
<evidence type="ECO:0000259" key="6">
    <source>
        <dbReference type="SMART" id="SM00093"/>
    </source>
</evidence>
<reference evidence="7" key="3">
    <citation type="submission" date="2025-09" db="UniProtKB">
        <authorList>
            <consortium name="Ensembl"/>
        </authorList>
    </citation>
    <scope>IDENTIFICATION</scope>
</reference>
<dbReference type="Proteomes" id="UP000472265">
    <property type="component" value="Chromosome 22"/>
</dbReference>
<feature type="compositionally biased region" description="Basic and acidic residues" evidence="5">
    <location>
        <begin position="48"/>
        <end position="68"/>
    </location>
</feature>
<dbReference type="PRINTS" id="PR00780">
    <property type="entry name" value="LEUSERPINII"/>
</dbReference>
<dbReference type="InterPro" id="IPR042178">
    <property type="entry name" value="Serpin_sf_1"/>
</dbReference>
<accession>A0A671VHN9</accession>
<dbReference type="Gene3D" id="2.10.310.10">
    <property type="entry name" value="Serpins superfamily"/>
    <property type="match status" value="1"/>
</dbReference>
<keyword evidence="2" id="KW-0732">Signal</keyword>
<dbReference type="Gene3D" id="3.30.497.10">
    <property type="entry name" value="Antithrombin, subunit I, domain 2"/>
    <property type="match status" value="1"/>
</dbReference>
<dbReference type="InterPro" id="IPR042185">
    <property type="entry name" value="Serpin_sf_2"/>
</dbReference>
<evidence type="ECO:0000256" key="2">
    <source>
        <dbReference type="ARBA" id="ARBA00022729"/>
    </source>
</evidence>